<dbReference type="Proteomes" id="UP000427769">
    <property type="component" value="Chromosome"/>
</dbReference>
<evidence type="ECO:0000256" key="6">
    <source>
        <dbReference type="HAMAP-Rule" id="MF_01366"/>
    </source>
</evidence>
<protein>
    <recommendedName>
        <fullName evidence="5 6">Large ribosomal subunit protein uL13</fullName>
    </recommendedName>
</protein>
<evidence type="ECO:0000313" key="10">
    <source>
        <dbReference type="Proteomes" id="UP000427769"/>
    </source>
</evidence>
<evidence type="ECO:0000256" key="5">
    <source>
        <dbReference type="ARBA" id="ARBA00035201"/>
    </source>
</evidence>
<dbReference type="PIRSF" id="PIRSF002181">
    <property type="entry name" value="Ribosomal_L13"/>
    <property type="match status" value="1"/>
</dbReference>
<accession>A0A5K7ZHQ1</accession>
<gene>
    <name evidence="6 8 9" type="primary">rplM</name>
    <name evidence="9" type="ORF">DSCW_66100</name>
</gene>
<dbReference type="KEGG" id="dwd:DSCW_66100"/>
<dbReference type="FunFam" id="3.90.1180.10:FF:000001">
    <property type="entry name" value="50S ribosomal protein L13"/>
    <property type="match status" value="1"/>
</dbReference>
<comment type="function">
    <text evidence="6 8">This protein is one of the early assembly proteins of the 50S ribosomal subunit, although it is not seen to bind rRNA by itself. It is important during the early stages of 50S assembly.</text>
</comment>
<dbReference type="AlphaFoldDB" id="A0A5K7ZHQ1"/>
<dbReference type="PANTHER" id="PTHR11545:SF2">
    <property type="entry name" value="LARGE RIBOSOMAL SUBUNIT PROTEIN UL13M"/>
    <property type="match status" value="1"/>
</dbReference>
<dbReference type="OrthoDB" id="9801330at2"/>
<dbReference type="GO" id="GO:0006412">
    <property type="term" value="P:translation"/>
    <property type="evidence" value="ECO:0007669"/>
    <property type="project" value="UniProtKB-UniRule"/>
</dbReference>
<dbReference type="InterPro" id="IPR023563">
    <property type="entry name" value="Ribosomal_uL13_CS"/>
</dbReference>
<evidence type="ECO:0000256" key="7">
    <source>
        <dbReference type="RuleBase" id="RU003877"/>
    </source>
</evidence>
<dbReference type="PANTHER" id="PTHR11545">
    <property type="entry name" value="RIBOSOMAL PROTEIN L13"/>
    <property type="match status" value="1"/>
</dbReference>
<dbReference type="RefSeq" id="WP_155307751.1">
    <property type="nucleotide sequence ID" value="NZ_AP021875.1"/>
</dbReference>
<name>A0A5K7ZHQ1_9BACT</name>
<dbReference type="InterPro" id="IPR036899">
    <property type="entry name" value="Ribosomal_uL13_sf"/>
</dbReference>
<dbReference type="InterPro" id="IPR005822">
    <property type="entry name" value="Ribosomal_uL13"/>
</dbReference>
<evidence type="ECO:0000256" key="2">
    <source>
        <dbReference type="ARBA" id="ARBA00011838"/>
    </source>
</evidence>
<dbReference type="GO" id="GO:0003735">
    <property type="term" value="F:structural constituent of ribosome"/>
    <property type="evidence" value="ECO:0007669"/>
    <property type="project" value="InterPro"/>
</dbReference>
<sequence>MKKYTYSAKNSDNPDKWWVVDAEGEVLGRLASKVAATLRGKHNPLFTPHADTGDSVVVINAEKIVMTGKKMDKKNYYRHSGYIGGLKTITARKLMEKRPEDVIRFAVKGMLPKNSLGRKLFKKLKVYAGDQHPHEAQQPETMTIQ</sequence>
<dbReference type="PROSITE" id="PS00783">
    <property type="entry name" value="RIBOSOMAL_L13"/>
    <property type="match status" value="1"/>
</dbReference>
<dbReference type="CDD" id="cd00392">
    <property type="entry name" value="Ribosomal_L13"/>
    <property type="match status" value="1"/>
</dbReference>
<dbReference type="EMBL" id="AP021875">
    <property type="protein sequence ID" value="BBO79193.1"/>
    <property type="molecule type" value="Genomic_DNA"/>
</dbReference>
<keyword evidence="10" id="KW-1185">Reference proteome</keyword>
<dbReference type="HAMAP" id="MF_01366">
    <property type="entry name" value="Ribosomal_uL13"/>
    <property type="match status" value="1"/>
</dbReference>
<dbReference type="SUPFAM" id="SSF52161">
    <property type="entry name" value="Ribosomal protein L13"/>
    <property type="match status" value="1"/>
</dbReference>
<evidence type="ECO:0000256" key="4">
    <source>
        <dbReference type="ARBA" id="ARBA00023274"/>
    </source>
</evidence>
<evidence type="ECO:0000313" key="9">
    <source>
        <dbReference type="EMBL" id="BBO79193.1"/>
    </source>
</evidence>
<evidence type="ECO:0000256" key="3">
    <source>
        <dbReference type="ARBA" id="ARBA00022980"/>
    </source>
</evidence>
<reference evidence="9 10" key="1">
    <citation type="submission" date="2019-11" db="EMBL/GenBank/DDBJ databases">
        <title>Comparative genomics of hydrocarbon-degrading Desulfosarcina strains.</title>
        <authorList>
            <person name="Watanabe M."/>
            <person name="Kojima H."/>
            <person name="Fukui M."/>
        </authorList>
    </citation>
    <scope>NUCLEOTIDE SEQUENCE [LARGE SCALE GENOMIC DNA]</scope>
    <source>
        <strain evidence="9 10">PP31</strain>
    </source>
</reference>
<dbReference type="GO" id="GO:0017148">
    <property type="term" value="P:negative regulation of translation"/>
    <property type="evidence" value="ECO:0007669"/>
    <property type="project" value="TreeGrafter"/>
</dbReference>
<dbReference type="InterPro" id="IPR005823">
    <property type="entry name" value="Ribosomal_uL13_bac-type"/>
</dbReference>
<organism evidence="9 10">
    <name type="scientific">Desulfosarcina widdelii</name>
    <dbReference type="NCBI Taxonomy" id="947919"/>
    <lineage>
        <taxon>Bacteria</taxon>
        <taxon>Pseudomonadati</taxon>
        <taxon>Thermodesulfobacteriota</taxon>
        <taxon>Desulfobacteria</taxon>
        <taxon>Desulfobacterales</taxon>
        <taxon>Desulfosarcinaceae</taxon>
        <taxon>Desulfosarcina</taxon>
    </lineage>
</organism>
<dbReference type="Pfam" id="PF00572">
    <property type="entry name" value="Ribosomal_L13"/>
    <property type="match status" value="1"/>
</dbReference>
<evidence type="ECO:0000256" key="1">
    <source>
        <dbReference type="ARBA" id="ARBA00006227"/>
    </source>
</evidence>
<comment type="similarity">
    <text evidence="1 6 7">Belongs to the universal ribosomal protein uL13 family.</text>
</comment>
<dbReference type="Gene3D" id="3.90.1180.10">
    <property type="entry name" value="Ribosomal protein L13"/>
    <property type="match status" value="1"/>
</dbReference>
<evidence type="ECO:0000256" key="8">
    <source>
        <dbReference type="RuleBase" id="RU003878"/>
    </source>
</evidence>
<keyword evidence="3 6" id="KW-0689">Ribosomal protein</keyword>
<dbReference type="GO" id="GO:0022625">
    <property type="term" value="C:cytosolic large ribosomal subunit"/>
    <property type="evidence" value="ECO:0007669"/>
    <property type="project" value="TreeGrafter"/>
</dbReference>
<keyword evidence="4 6" id="KW-0687">Ribonucleoprotein</keyword>
<proteinExistence type="inferred from homology"/>
<comment type="subunit">
    <text evidence="2 6">Part of the 50S ribosomal subunit.</text>
</comment>
<dbReference type="NCBIfam" id="TIGR01066">
    <property type="entry name" value="rplM_bact"/>
    <property type="match status" value="1"/>
</dbReference>
<dbReference type="GO" id="GO:0003729">
    <property type="term" value="F:mRNA binding"/>
    <property type="evidence" value="ECO:0007669"/>
    <property type="project" value="UniProtKB-ARBA"/>
</dbReference>